<dbReference type="HOGENOM" id="CLU_1134547_0_0_1"/>
<organism evidence="3 4">
    <name type="scientific">Daphnia pulex</name>
    <name type="common">Water flea</name>
    <dbReference type="NCBI Taxonomy" id="6669"/>
    <lineage>
        <taxon>Eukaryota</taxon>
        <taxon>Metazoa</taxon>
        <taxon>Ecdysozoa</taxon>
        <taxon>Arthropoda</taxon>
        <taxon>Crustacea</taxon>
        <taxon>Branchiopoda</taxon>
        <taxon>Diplostraca</taxon>
        <taxon>Cladocera</taxon>
        <taxon>Anomopoda</taxon>
        <taxon>Daphniidae</taxon>
        <taxon>Daphnia</taxon>
    </lineage>
</organism>
<dbReference type="InParanoid" id="E9GDX6"/>
<reference evidence="3 4" key="1">
    <citation type="journal article" date="2011" name="Science">
        <title>The ecoresponsive genome of Daphnia pulex.</title>
        <authorList>
            <person name="Colbourne J.K."/>
            <person name="Pfrender M.E."/>
            <person name="Gilbert D."/>
            <person name="Thomas W.K."/>
            <person name="Tucker A."/>
            <person name="Oakley T.H."/>
            <person name="Tokishita S."/>
            <person name="Aerts A."/>
            <person name="Arnold G.J."/>
            <person name="Basu M.K."/>
            <person name="Bauer D.J."/>
            <person name="Caceres C.E."/>
            <person name="Carmel L."/>
            <person name="Casola C."/>
            <person name="Choi J.H."/>
            <person name="Detter J.C."/>
            <person name="Dong Q."/>
            <person name="Dusheyko S."/>
            <person name="Eads B.D."/>
            <person name="Frohlich T."/>
            <person name="Geiler-Samerotte K.A."/>
            <person name="Gerlach D."/>
            <person name="Hatcher P."/>
            <person name="Jogdeo S."/>
            <person name="Krijgsveld J."/>
            <person name="Kriventseva E.V."/>
            <person name="Kultz D."/>
            <person name="Laforsch C."/>
            <person name="Lindquist E."/>
            <person name="Lopez J."/>
            <person name="Manak J.R."/>
            <person name="Muller J."/>
            <person name="Pangilinan J."/>
            <person name="Patwardhan R.P."/>
            <person name="Pitluck S."/>
            <person name="Pritham E.J."/>
            <person name="Rechtsteiner A."/>
            <person name="Rho M."/>
            <person name="Rogozin I.B."/>
            <person name="Sakarya O."/>
            <person name="Salamov A."/>
            <person name="Schaack S."/>
            <person name="Shapiro H."/>
            <person name="Shiga Y."/>
            <person name="Skalitzky C."/>
            <person name="Smith Z."/>
            <person name="Souvorov A."/>
            <person name="Sung W."/>
            <person name="Tang Z."/>
            <person name="Tsuchiya D."/>
            <person name="Tu H."/>
            <person name="Vos H."/>
            <person name="Wang M."/>
            <person name="Wolf Y.I."/>
            <person name="Yamagata H."/>
            <person name="Yamada T."/>
            <person name="Ye Y."/>
            <person name="Shaw J.R."/>
            <person name="Andrews J."/>
            <person name="Crease T.J."/>
            <person name="Tang H."/>
            <person name="Lucas S.M."/>
            <person name="Robertson H.M."/>
            <person name="Bork P."/>
            <person name="Koonin E.V."/>
            <person name="Zdobnov E.M."/>
            <person name="Grigoriev I.V."/>
            <person name="Lynch M."/>
            <person name="Boore J.L."/>
        </authorList>
    </citation>
    <scope>NUCLEOTIDE SEQUENCE [LARGE SCALE GENOMIC DNA]</scope>
</reference>
<protein>
    <recommendedName>
        <fullName evidence="2">Apple domain-containing protein</fullName>
    </recommendedName>
</protein>
<keyword evidence="4" id="KW-1185">Reference proteome</keyword>
<feature type="compositionally biased region" description="Basic and acidic residues" evidence="1">
    <location>
        <begin position="1"/>
        <end position="12"/>
    </location>
</feature>
<sequence>MTSDVERSKDAPTPKVFEPSGDVSVSSTPDDVISPPSDDVAVTESIIQTESVDAQQLASPVDVIKADDVITESVPTADQPAAIPSFIADVKSTAALDEIIITPSVNQSDDGVVPVNSTITETTRAADQIGNCVVNLAIPNRNIPSVTYSTNCDFCNHDMYALTCIPNAFACASLCAGDRRCSHFTYVANLLGGTCRLKSAPGSGGSWASPIQAPSPYVCGYIGRRAFQNVLLGLCLALDINVNIE</sequence>
<feature type="region of interest" description="Disordered" evidence="1">
    <location>
        <begin position="1"/>
        <end position="39"/>
    </location>
</feature>
<evidence type="ECO:0000259" key="2">
    <source>
        <dbReference type="Pfam" id="PF00024"/>
    </source>
</evidence>
<dbReference type="KEGG" id="dpx:DAPPUDRAFT_241302"/>
<accession>E9GDX6</accession>
<evidence type="ECO:0000313" key="3">
    <source>
        <dbReference type="EMBL" id="EFX82163.1"/>
    </source>
</evidence>
<feature type="compositionally biased region" description="Low complexity" evidence="1">
    <location>
        <begin position="19"/>
        <end position="39"/>
    </location>
</feature>
<gene>
    <name evidence="3" type="ORF">DAPPUDRAFT_241302</name>
</gene>
<dbReference type="Proteomes" id="UP000000305">
    <property type="component" value="Unassembled WGS sequence"/>
</dbReference>
<dbReference type="OrthoDB" id="6374629at2759"/>
<name>E9GDX6_DAPPU</name>
<dbReference type="SUPFAM" id="SSF57414">
    <property type="entry name" value="Hairpin loop containing domain-like"/>
    <property type="match status" value="1"/>
</dbReference>
<dbReference type="AlphaFoldDB" id="E9GDX6"/>
<evidence type="ECO:0000313" key="4">
    <source>
        <dbReference type="Proteomes" id="UP000000305"/>
    </source>
</evidence>
<dbReference type="EMBL" id="GL732540">
    <property type="protein sequence ID" value="EFX82163.1"/>
    <property type="molecule type" value="Genomic_DNA"/>
</dbReference>
<evidence type="ECO:0000256" key="1">
    <source>
        <dbReference type="SAM" id="MobiDB-lite"/>
    </source>
</evidence>
<proteinExistence type="predicted"/>
<dbReference type="Gene3D" id="3.50.4.10">
    <property type="entry name" value="Hepatocyte Growth Factor"/>
    <property type="match status" value="1"/>
</dbReference>
<dbReference type="InterPro" id="IPR003609">
    <property type="entry name" value="Pan_app"/>
</dbReference>
<dbReference type="Pfam" id="PF00024">
    <property type="entry name" value="PAN_1"/>
    <property type="match status" value="1"/>
</dbReference>
<feature type="domain" description="Apple" evidence="2">
    <location>
        <begin position="165"/>
        <end position="200"/>
    </location>
</feature>
<dbReference type="PhylomeDB" id="E9GDX6"/>